<dbReference type="PROSITE" id="PS50102">
    <property type="entry name" value="RRM"/>
    <property type="match status" value="2"/>
</dbReference>
<dbReference type="InterPro" id="IPR035979">
    <property type="entry name" value="RBD_domain_sf"/>
</dbReference>
<sequence length="402" mass="44385">SYPIPLVDSLHAILTGVIRPFHSFHSQLIFSSHMNRGSVSQTRLFVGNIPKDMSPVAVKEQLEKKITENVKISVYPMGDASNKNRGFAFVDFEDFKSAKAAMPIVNSIKIGGRSLSSDWAEKESEVDESIMKMVKKLYARNLPPGISSSQLIDWLESDKITHCKIMGSYAFVHFGTRDSAEIVLNSKNGRIMGGNEIELTWAKPAGQKRSATSPIFCNGPPLIPLPRHSTTASPLVHITSPFNSFAPLNIKYNLRRIPFDNSIDIFSPFMSGIPRPSLLAPNQIDLVGDSVILDRIASSLNAFTYFYFIPQSPVIILAQILTAKNVHNVKYETNISNYQNTRHYSTQGCLPTGKVVVSLPCLSPHHSITMAAQQSIISLIEDGIILSSETFAIPTLPIHSTF</sequence>
<evidence type="ECO:0000256" key="1">
    <source>
        <dbReference type="ARBA" id="ARBA00022884"/>
    </source>
</evidence>
<keyword evidence="1 2" id="KW-0694">RNA-binding</keyword>
<evidence type="ECO:0000256" key="2">
    <source>
        <dbReference type="PROSITE-ProRule" id="PRU00176"/>
    </source>
</evidence>
<dbReference type="SMART" id="SM00360">
    <property type="entry name" value="RRM"/>
    <property type="match status" value="2"/>
</dbReference>
<dbReference type="AlphaFoldDB" id="A0AAV5VX34"/>
<dbReference type="InterPro" id="IPR012677">
    <property type="entry name" value="Nucleotide-bd_a/b_plait_sf"/>
</dbReference>
<evidence type="ECO:0000313" key="5">
    <source>
        <dbReference type="Proteomes" id="UP001432322"/>
    </source>
</evidence>
<evidence type="ECO:0000313" key="4">
    <source>
        <dbReference type="EMBL" id="GMT24187.1"/>
    </source>
</evidence>
<evidence type="ECO:0000259" key="3">
    <source>
        <dbReference type="PROSITE" id="PS50102"/>
    </source>
</evidence>
<dbReference type="PANTHER" id="PTHR21245">
    <property type="entry name" value="HETEROGENEOUS NUCLEAR RIBONUCLEOPROTEIN"/>
    <property type="match status" value="1"/>
</dbReference>
<feature type="non-terminal residue" evidence="4">
    <location>
        <position position="1"/>
    </location>
</feature>
<dbReference type="SUPFAM" id="SSF54928">
    <property type="entry name" value="RNA-binding domain, RBD"/>
    <property type="match status" value="2"/>
</dbReference>
<dbReference type="InterPro" id="IPR000504">
    <property type="entry name" value="RRM_dom"/>
</dbReference>
<accession>A0AAV5VX34</accession>
<dbReference type="GO" id="GO:0003723">
    <property type="term" value="F:RNA binding"/>
    <property type="evidence" value="ECO:0007669"/>
    <property type="project" value="UniProtKB-UniRule"/>
</dbReference>
<dbReference type="EMBL" id="BTSY01000004">
    <property type="protein sequence ID" value="GMT24187.1"/>
    <property type="molecule type" value="Genomic_DNA"/>
</dbReference>
<proteinExistence type="predicted"/>
<feature type="domain" description="RRM" evidence="3">
    <location>
        <begin position="42"/>
        <end position="122"/>
    </location>
</feature>
<dbReference type="Pfam" id="PF00076">
    <property type="entry name" value="RRM_1"/>
    <property type="match status" value="2"/>
</dbReference>
<gene>
    <name evidence="4" type="ORF">PFISCL1PPCAC_15484</name>
</gene>
<feature type="domain" description="RRM" evidence="3">
    <location>
        <begin position="135"/>
        <end position="204"/>
    </location>
</feature>
<dbReference type="Gene3D" id="3.30.70.330">
    <property type="match status" value="2"/>
</dbReference>
<reference evidence="4" key="1">
    <citation type="submission" date="2023-10" db="EMBL/GenBank/DDBJ databases">
        <title>Genome assembly of Pristionchus species.</title>
        <authorList>
            <person name="Yoshida K."/>
            <person name="Sommer R.J."/>
        </authorList>
    </citation>
    <scope>NUCLEOTIDE SEQUENCE</scope>
    <source>
        <strain evidence="4">RS5133</strain>
    </source>
</reference>
<dbReference type="Proteomes" id="UP001432322">
    <property type="component" value="Unassembled WGS sequence"/>
</dbReference>
<comment type="caution">
    <text evidence="4">The sequence shown here is derived from an EMBL/GenBank/DDBJ whole genome shotgun (WGS) entry which is preliminary data.</text>
</comment>
<keyword evidence="5" id="KW-1185">Reference proteome</keyword>
<protein>
    <recommendedName>
        <fullName evidence="3">RRM domain-containing protein</fullName>
    </recommendedName>
</protein>
<name>A0AAV5VX34_9BILA</name>
<organism evidence="4 5">
    <name type="scientific">Pristionchus fissidentatus</name>
    <dbReference type="NCBI Taxonomy" id="1538716"/>
    <lineage>
        <taxon>Eukaryota</taxon>
        <taxon>Metazoa</taxon>
        <taxon>Ecdysozoa</taxon>
        <taxon>Nematoda</taxon>
        <taxon>Chromadorea</taxon>
        <taxon>Rhabditida</taxon>
        <taxon>Rhabditina</taxon>
        <taxon>Diplogasteromorpha</taxon>
        <taxon>Diplogasteroidea</taxon>
        <taxon>Neodiplogasteridae</taxon>
        <taxon>Pristionchus</taxon>
    </lineage>
</organism>